<sequence>MAQILISGHGNFASGMLSAAQLIIGRSAKIEAVDFVNGPEKLKKDLAETIERLNDGSGFIIFTDLLGATPFQTAVVVIKETGVKARVVGGTNLSMILAAAINTGKVLEETLSLSLQEGKQFIDYYRYSEEKIQNRSESSEEGI</sequence>
<dbReference type="InterPro" id="IPR036662">
    <property type="entry name" value="PTS_EIIA_man-typ_sf"/>
</dbReference>
<dbReference type="InterPro" id="IPR033887">
    <property type="entry name" value="PTS_IIA_man"/>
</dbReference>
<dbReference type="InterPro" id="IPR051471">
    <property type="entry name" value="Bacterial_PTS_sugar_comp"/>
</dbReference>
<evidence type="ECO:0000256" key="2">
    <source>
        <dbReference type="ARBA" id="ARBA00022448"/>
    </source>
</evidence>
<feature type="domain" description="PTS EIIA type-4" evidence="8">
    <location>
        <begin position="1"/>
        <end position="122"/>
    </location>
</feature>
<keyword evidence="4" id="KW-0762">Sugar transport</keyword>
<dbReference type="CDD" id="cd00006">
    <property type="entry name" value="PTS_IIA_man"/>
    <property type="match status" value="1"/>
</dbReference>
<protein>
    <recommendedName>
        <fullName evidence="8">PTS EIIA type-4 domain-containing protein</fullName>
    </recommendedName>
</protein>
<keyword evidence="2" id="KW-0813">Transport</keyword>
<keyword evidence="6" id="KW-0598">Phosphotransferase system</keyword>
<keyword evidence="5" id="KW-0808">Transferase</keyword>
<evidence type="ECO:0000313" key="9">
    <source>
        <dbReference type="EMBL" id="QAA21622.1"/>
    </source>
</evidence>
<dbReference type="Gene3D" id="3.40.50.510">
    <property type="entry name" value="Phosphotransferase system, mannose-type IIA component"/>
    <property type="match status" value="1"/>
</dbReference>
<accession>A0ABX5Q4R1</accession>
<evidence type="ECO:0000256" key="1">
    <source>
        <dbReference type="ARBA" id="ARBA00004496"/>
    </source>
</evidence>
<dbReference type="PANTHER" id="PTHR33799:SF1">
    <property type="entry name" value="PTS SYSTEM MANNOSE-SPECIFIC EIIAB COMPONENT-RELATED"/>
    <property type="match status" value="1"/>
</dbReference>
<dbReference type="InterPro" id="IPR004701">
    <property type="entry name" value="PTS_EIIA_man-typ"/>
</dbReference>
<gene>
    <name evidence="9" type="ORF">C0674_02745</name>
</gene>
<organism evidence="9 10">
    <name type="scientific">Sporolactobacillus terrae</name>
    <dbReference type="NCBI Taxonomy" id="269673"/>
    <lineage>
        <taxon>Bacteria</taxon>
        <taxon>Bacillati</taxon>
        <taxon>Bacillota</taxon>
        <taxon>Bacilli</taxon>
        <taxon>Bacillales</taxon>
        <taxon>Sporolactobacillaceae</taxon>
        <taxon>Sporolactobacillus</taxon>
    </lineage>
</organism>
<reference evidence="9 10" key="1">
    <citation type="submission" date="2018-01" db="EMBL/GenBank/DDBJ databases">
        <title>Complete genome sequencing of Sporolactobacillus terrae DLG3.</title>
        <authorList>
            <person name="Nam Y.-D."/>
            <person name="Kang J."/>
            <person name="Chung W.-H."/>
        </authorList>
    </citation>
    <scope>NUCLEOTIDE SEQUENCE [LARGE SCALE GENOMIC DNA]</scope>
    <source>
        <strain evidence="9 10">DLG3</strain>
    </source>
</reference>
<dbReference type="RefSeq" id="WP_128166116.1">
    <property type="nucleotide sequence ID" value="NZ_CP025688.1"/>
</dbReference>
<keyword evidence="3" id="KW-0963">Cytoplasm</keyword>
<evidence type="ECO:0000313" key="10">
    <source>
        <dbReference type="Proteomes" id="UP000285882"/>
    </source>
</evidence>
<evidence type="ECO:0000256" key="5">
    <source>
        <dbReference type="ARBA" id="ARBA00022679"/>
    </source>
</evidence>
<evidence type="ECO:0000256" key="3">
    <source>
        <dbReference type="ARBA" id="ARBA00022490"/>
    </source>
</evidence>
<dbReference type="PROSITE" id="PS51096">
    <property type="entry name" value="PTS_EIIA_TYPE_4"/>
    <property type="match status" value="1"/>
</dbReference>
<evidence type="ECO:0000259" key="8">
    <source>
        <dbReference type="PROSITE" id="PS51096"/>
    </source>
</evidence>
<comment type="subcellular location">
    <subcellularLocation>
        <location evidence="1">Cytoplasm</location>
    </subcellularLocation>
</comment>
<keyword evidence="10" id="KW-1185">Reference proteome</keyword>
<dbReference type="SUPFAM" id="SSF53062">
    <property type="entry name" value="PTS system fructose IIA component-like"/>
    <property type="match status" value="1"/>
</dbReference>
<evidence type="ECO:0000256" key="6">
    <source>
        <dbReference type="ARBA" id="ARBA00022683"/>
    </source>
</evidence>
<proteinExistence type="predicted"/>
<dbReference type="Pfam" id="PF03610">
    <property type="entry name" value="EIIA-man"/>
    <property type="match status" value="1"/>
</dbReference>
<dbReference type="PANTHER" id="PTHR33799">
    <property type="entry name" value="PTS PERMEASE-RELATED-RELATED"/>
    <property type="match status" value="1"/>
</dbReference>
<evidence type="ECO:0000256" key="7">
    <source>
        <dbReference type="ARBA" id="ARBA00022777"/>
    </source>
</evidence>
<evidence type="ECO:0000256" key="4">
    <source>
        <dbReference type="ARBA" id="ARBA00022597"/>
    </source>
</evidence>
<dbReference type="Proteomes" id="UP000285882">
    <property type="component" value="Chromosome"/>
</dbReference>
<name>A0ABX5Q4R1_9BACL</name>
<dbReference type="EMBL" id="CP025688">
    <property type="protein sequence ID" value="QAA21622.1"/>
    <property type="molecule type" value="Genomic_DNA"/>
</dbReference>
<keyword evidence="7" id="KW-0418">Kinase</keyword>